<dbReference type="InterPro" id="IPR037925">
    <property type="entry name" value="FlgE/F/G-like"/>
</dbReference>
<organism evidence="10 11">
    <name type="scientific">Pseudoxanthomonas dokdonensis</name>
    <dbReference type="NCBI Taxonomy" id="344882"/>
    <lineage>
        <taxon>Bacteria</taxon>
        <taxon>Pseudomonadati</taxon>
        <taxon>Pseudomonadota</taxon>
        <taxon>Gammaproteobacteria</taxon>
        <taxon>Lysobacterales</taxon>
        <taxon>Lysobacteraceae</taxon>
        <taxon>Pseudoxanthomonas</taxon>
    </lineage>
</organism>
<feature type="compositionally biased region" description="Polar residues" evidence="6">
    <location>
        <begin position="335"/>
        <end position="345"/>
    </location>
</feature>
<dbReference type="AlphaFoldDB" id="A0A0R0CNN3"/>
<dbReference type="InterPro" id="IPR001444">
    <property type="entry name" value="Flag_bb_rod_N"/>
</dbReference>
<dbReference type="NCBIfam" id="NF004238">
    <property type="entry name" value="PRK05682.1-1"/>
    <property type="match status" value="1"/>
</dbReference>
<dbReference type="GO" id="GO:0009424">
    <property type="term" value="C:bacterial-type flagellum hook"/>
    <property type="evidence" value="ECO:0007669"/>
    <property type="project" value="TreeGrafter"/>
</dbReference>
<feature type="domain" description="Flagellar hook protein FlgE D2" evidence="9">
    <location>
        <begin position="163"/>
        <end position="287"/>
    </location>
</feature>
<reference evidence="10 11" key="1">
    <citation type="submission" date="2015-05" db="EMBL/GenBank/DDBJ databases">
        <title>Genome sequencing and analysis of members of genus Stenotrophomonas.</title>
        <authorList>
            <person name="Patil P.P."/>
            <person name="Midha S."/>
            <person name="Patil P.B."/>
        </authorList>
    </citation>
    <scope>NUCLEOTIDE SEQUENCE [LARGE SCALE GENOMIC DNA]</scope>
    <source>
        <strain evidence="10 11">DSM 21858</strain>
    </source>
</reference>
<dbReference type="Pfam" id="PF06429">
    <property type="entry name" value="Flg_bbr_C"/>
    <property type="match status" value="1"/>
</dbReference>
<comment type="function">
    <text evidence="5">A flexible structure which links the flagellar filament to the drive apparatus in the basal body.</text>
</comment>
<name>A0A0R0CNN3_9GAMM</name>
<keyword evidence="11" id="KW-1185">Reference proteome</keyword>
<dbReference type="OrthoDB" id="8578401at2"/>
<keyword evidence="10" id="KW-0282">Flagellum</keyword>
<evidence type="ECO:0000259" key="8">
    <source>
        <dbReference type="Pfam" id="PF06429"/>
    </source>
</evidence>
<keyword evidence="4 5" id="KW-0975">Bacterial flagellum</keyword>
<evidence type="ECO:0000256" key="5">
    <source>
        <dbReference type="RuleBase" id="RU362116"/>
    </source>
</evidence>
<keyword evidence="10" id="KW-0966">Cell projection</keyword>
<dbReference type="Pfam" id="PF07559">
    <property type="entry name" value="FlgE_D2"/>
    <property type="match status" value="1"/>
</dbReference>
<dbReference type="InterPro" id="IPR020013">
    <property type="entry name" value="Flagellar_FlgE/F/G"/>
</dbReference>
<dbReference type="SUPFAM" id="SSF117143">
    <property type="entry name" value="Flagellar hook protein flgE"/>
    <property type="match status" value="1"/>
</dbReference>
<dbReference type="Proteomes" id="UP000052052">
    <property type="component" value="Unassembled WGS sequence"/>
</dbReference>
<feature type="region of interest" description="Disordered" evidence="6">
    <location>
        <begin position="335"/>
        <end position="355"/>
    </location>
</feature>
<sequence length="406" mass="43125">MAFNSSLSGMKAANADLNVTSHNIANVATTGFKESRAEFAEVFSSTGYGLLRNGIGAGVRVTNVAQQFSQGDINQTGRYLDLAIDQQGFFTVNNNGTNVYTRAGNFQPDPNGYVTTPDGYRLQVFPPRNDGSGFDTGRLVDLQLLTTDSPPSPTTRVNLGVTLPGNAAEPTISPFDPAEGNSYNETTSVTVYDSLGVAHAQSVYYVKTANPNEWQAHVYVDGTSMGAPTTVQFDNNGAMTTPANGQIALAPFTPATGAGVLNMTLDISGTNQYGEKFAKNDQRQDGYASGKLNEFSVSPEGVVYARYSNGVDRAIGQVALTNFNNPQGLVSQGNNTWTHSFSSGEPRTGAPGTSDFGQVASGALEASTVDLTEQLVNMIVAQRNFQANSQMLSTQDQVTQTVINIR</sequence>
<dbReference type="RefSeq" id="WP_057657338.1">
    <property type="nucleotide sequence ID" value="NZ_LDJL01000004.1"/>
</dbReference>
<dbReference type="EMBL" id="LDJL01000004">
    <property type="protein sequence ID" value="KRG71014.1"/>
    <property type="molecule type" value="Genomic_DNA"/>
</dbReference>
<evidence type="ECO:0000313" key="10">
    <source>
        <dbReference type="EMBL" id="KRG71014.1"/>
    </source>
</evidence>
<dbReference type="PANTHER" id="PTHR30435">
    <property type="entry name" value="FLAGELLAR PROTEIN"/>
    <property type="match status" value="1"/>
</dbReference>
<accession>A0A0R0CNN3</accession>
<evidence type="ECO:0000256" key="3">
    <source>
        <dbReference type="ARBA" id="ARBA00019015"/>
    </source>
</evidence>
<gene>
    <name evidence="10" type="ORF">ABB29_04100</name>
</gene>
<comment type="similarity">
    <text evidence="2 5">Belongs to the flagella basal body rod proteins family.</text>
</comment>
<dbReference type="Gene3D" id="2.60.98.20">
    <property type="entry name" value="Flagellar hook protein FlgE"/>
    <property type="match status" value="1"/>
</dbReference>
<evidence type="ECO:0000256" key="2">
    <source>
        <dbReference type="ARBA" id="ARBA00009677"/>
    </source>
</evidence>
<protein>
    <recommendedName>
        <fullName evidence="3 5">Flagellar hook protein FlgE</fullName>
    </recommendedName>
</protein>
<dbReference type="STRING" id="344882.ABB29_04100"/>
<evidence type="ECO:0000256" key="6">
    <source>
        <dbReference type="SAM" id="MobiDB-lite"/>
    </source>
</evidence>
<dbReference type="Pfam" id="PF00460">
    <property type="entry name" value="Flg_bb_rod"/>
    <property type="match status" value="1"/>
</dbReference>
<dbReference type="InterPro" id="IPR037058">
    <property type="entry name" value="Falgellar_hook_FlgE_sf"/>
</dbReference>
<evidence type="ECO:0000259" key="9">
    <source>
        <dbReference type="Pfam" id="PF07559"/>
    </source>
</evidence>
<dbReference type="PANTHER" id="PTHR30435:SF1">
    <property type="entry name" value="FLAGELLAR HOOK PROTEIN FLGE"/>
    <property type="match status" value="1"/>
</dbReference>
<dbReference type="InterPro" id="IPR011491">
    <property type="entry name" value="FlgE_D2"/>
</dbReference>
<evidence type="ECO:0000256" key="1">
    <source>
        <dbReference type="ARBA" id="ARBA00004117"/>
    </source>
</evidence>
<dbReference type="GO" id="GO:0005829">
    <property type="term" value="C:cytosol"/>
    <property type="evidence" value="ECO:0007669"/>
    <property type="project" value="TreeGrafter"/>
</dbReference>
<dbReference type="InterPro" id="IPR010930">
    <property type="entry name" value="Flg_bb/hook_C_dom"/>
</dbReference>
<feature type="domain" description="Flagellar basal-body/hook protein C-terminal" evidence="8">
    <location>
        <begin position="361"/>
        <end position="405"/>
    </location>
</feature>
<dbReference type="GO" id="GO:0071978">
    <property type="term" value="P:bacterial-type flagellum-dependent swarming motility"/>
    <property type="evidence" value="ECO:0007669"/>
    <property type="project" value="TreeGrafter"/>
</dbReference>
<dbReference type="GO" id="GO:0009425">
    <property type="term" value="C:bacterial-type flagellum basal body"/>
    <property type="evidence" value="ECO:0007669"/>
    <property type="project" value="UniProtKB-SubCell"/>
</dbReference>
<dbReference type="NCBIfam" id="TIGR03506">
    <property type="entry name" value="FlgEFG_subfam"/>
    <property type="match status" value="1"/>
</dbReference>
<proteinExistence type="inferred from homology"/>
<evidence type="ECO:0000259" key="7">
    <source>
        <dbReference type="Pfam" id="PF00460"/>
    </source>
</evidence>
<evidence type="ECO:0000313" key="11">
    <source>
        <dbReference type="Proteomes" id="UP000052052"/>
    </source>
</evidence>
<keyword evidence="10" id="KW-0969">Cilium</keyword>
<comment type="caution">
    <text evidence="10">The sequence shown here is derived from an EMBL/GenBank/DDBJ whole genome shotgun (WGS) entry which is preliminary data.</text>
</comment>
<feature type="domain" description="Flagellar basal body rod protein N-terminal" evidence="7">
    <location>
        <begin position="4"/>
        <end position="33"/>
    </location>
</feature>
<evidence type="ECO:0000256" key="4">
    <source>
        <dbReference type="ARBA" id="ARBA00023143"/>
    </source>
</evidence>
<dbReference type="PATRIC" id="fig|344882.3.peg.2149"/>
<comment type="subcellular location">
    <subcellularLocation>
        <location evidence="1 5">Bacterial flagellum basal body</location>
    </subcellularLocation>
</comment>